<dbReference type="PROSITE" id="PS50089">
    <property type="entry name" value="ZF_RING_2"/>
    <property type="match status" value="1"/>
</dbReference>
<evidence type="ECO:0000259" key="18">
    <source>
        <dbReference type="PROSITE" id="PS50089"/>
    </source>
</evidence>
<keyword evidence="9 16" id="KW-0479">Metal-binding</keyword>
<comment type="pathway">
    <text evidence="3 16">Protein modification; protein ubiquitination.</text>
</comment>
<reference evidence="19" key="1">
    <citation type="submission" date="2020-03" db="EMBL/GenBank/DDBJ databases">
        <title>FDA dAtabase for Regulatory Grade micrObial Sequences (FDA-ARGOS): Supporting development and validation of Infectious Disease Dx tests.</title>
        <authorList>
            <person name="Campos J."/>
            <person name="Goldberg B."/>
            <person name="Tallon L."/>
            <person name="Sadzewicz L."/>
            <person name="Vavikolanu K."/>
            <person name="Mehta A."/>
            <person name="Aluvathingal J."/>
            <person name="Nadendla S."/>
            <person name="Nandy P."/>
            <person name="Geyer C."/>
            <person name="Yan Y."/>
            <person name="Sichtig H."/>
        </authorList>
    </citation>
    <scope>NUCLEOTIDE SEQUENCE [LARGE SCALE GENOMIC DNA]</scope>
    <source>
        <strain evidence="19">FDAARGOS_652</strain>
    </source>
</reference>
<dbReference type="Proteomes" id="UP000590412">
    <property type="component" value="Unassembled WGS sequence"/>
</dbReference>
<dbReference type="Pfam" id="PF23009">
    <property type="entry name" value="UBC_like"/>
    <property type="match status" value="1"/>
</dbReference>
<protein>
    <recommendedName>
        <fullName evidence="6 16">E3 ubiquitin-protein ligase listerin</fullName>
        <ecNumber evidence="5 16">2.3.2.27</ecNumber>
    </recommendedName>
    <alternativeName>
        <fullName evidence="16">RING-type E3 ubiquitin transferase listerin</fullName>
    </alternativeName>
</protein>
<dbReference type="SUPFAM" id="SSF57850">
    <property type="entry name" value="RING/U-box"/>
    <property type="match status" value="1"/>
</dbReference>
<dbReference type="InterPro" id="IPR054477">
    <property type="entry name" value="LTN1_E3_ligase_6th"/>
</dbReference>
<dbReference type="InterPro" id="IPR054476">
    <property type="entry name" value="Ltn1_N"/>
</dbReference>
<evidence type="ECO:0000256" key="15">
    <source>
        <dbReference type="PROSITE-ProRule" id="PRU00175"/>
    </source>
</evidence>
<dbReference type="InterPro" id="IPR011016">
    <property type="entry name" value="Znf_RING-CH"/>
</dbReference>
<evidence type="ECO:0000313" key="20">
    <source>
        <dbReference type="Proteomes" id="UP000590412"/>
    </source>
</evidence>
<comment type="subcellular location">
    <subcellularLocation>
        <location evidence="2">Cytoplasm</location>
        <location evidence="2">Cytosol</location>
    </subcellularLocation>
</comment>
<name>A0A8X7TC35_CANPA</name>
<dbReference type="OrthoDB" id="6108at2759"/>
<accession>A0A8X7TC35</accession>
<feature type="coiled-coil region" evidence="17">
    <location>
        <begin position="1292"/>
        <end position="1323"/>
    </location>
</feature>
<comment type="subunit">
    <text evidence="16">Component of the ribosome quality control complex (RQC).</text>
</comment>
<dbReference type="InterPro" id="IPR039804">
    <property type="entry name" value="RING-CH-C4HC3_LTN1"/>
</dbReference>
<evidence type="ECO:0000256" key="12">
    <source>
        <dbReference type="ARBA" id="ARBA00022786"/>
    </source>
</evidence>
<evidence type="ECO:0000256" key="16">
    <source>
        <dbReference type="RuleBase" id="RU367090"/>
    </source>
</evidence>
<evidence type="ECO:0000256" key="9">
    <source>
        <dbReference type="ARBA" id="ARBA00022723"/>
    </source>
</evidence>
<keyword evidence="12 16" id="KW-0833">Ubl conjugation pathway</keyword>
<dbReference type="PANTHER" id="PTHR12389">
    <property type="entry name" value="ZINC FINGER PROTEIN 294"/>
    <property type="match status" value="1"/>
</dbReference>
<evidence type="ECO:0000256" key="17">
    <source>
        <dbReference type="SAM" id="Coils"/>
    </source>
</evidence>
<comment type="function">
    <text evidence="16">E3 ubiquitin-protein ligase. Component of the ribosome quality control complex (RQC), a ribosome-associated complex that mediates ubiquitination and extraction of incompletely synthesized nascent chains for proteasomal degradation.</text>
</comment>
<evidence type="ECO:0000256" key="4">
    <source>
        <dbReference type="ARBA" id="ARBA00007997"/>
    </source>
</evidence>
<dbReference type="GO" id="GO:1990116">
    <property type="term" value="P:ribosome-associated ubiquitin-dependent protein catabolic process"/>
    <property type="evidence" value="ECO:0007669"/>
    <property type="project" value="UniProtKB-UniRule"/>
</dbReference>
<keyword evidence="7" id="KW-0963">Cytoplasm</keyword>
<dbReference type="GO" id="GO:0005829">
    <property type="term" value="C:cytosol"/>
    <property type="evidence" value="ECO:0007669"/>
    <property type="project" value="UniProtKB-SubCell"/>
</dbReference>
<comment type="function">
    <text evidence="14">E3 ubiquitin-protein ligase component of the ribosome quality control complex (RQC), a ribosome-associated complex that mediates ubiquitination and extraction of incompletely synthesized nascent chains for proteasomal degradation. Mediates ubiquitination of proteins derived from mRNAs lacking stop codons (non-stop proteins) and other translation arrest products induced by poly-lysine sequences and tandem rare codons. Ubiquitination leads to CDC48 recruitment for extraction and degradation of the incomplete translation product. May indirectly play a role in chromatin function and transcription.</text>
</comment>
<dbReference type="GO" id="GO:1990112">
    <property type="term" value="C:RQC complex"/>
    <property type="evidence" value="ECO:0007669"/>
    <property type="project" value="UniProtKB-UniRule"/>
</dbReference>
<dbReference type="Gene3D" id="3.30.40.10">
    <property type="entry name" value="Zinc/RING finger domain, C3HC4 (zinc finger)"/>
    <property type="match status" value="1"/>
</dbReference>
<sequence length="1459" mass="168091">METSKEGFTGNLGSAGLDVTLNYFTNQPDFSSVSNADLAIIFKSLSKKDPKTKEKALNDLLSIIEEKSTEFDDIAVVCWVKLYPKIALDNSKDVRAMTHQIQGTLLKILGSKRYGKYLKITMPIWLMGTMDPDKSVSRTAARLLLDNFQGDETKFEKVWEIFEEQIINLVGSVATIESPETLSDPRYLSDSEIQIKYDRTLMVSIDMLLKIYKKCQLVTSIESILDSDVIWERFVHSVKEDTMNLRLFKCILTLILSTCSKENFLLESMDQKALYKTISKAVMKVKFAKNKPAIVYAPVILPFWQVLIQLTRFPKHWELSKSIWDIGGSKSSSRLHSYIRLGPCDSDPSYYDVVATLFTDFKSDDKKVIDFRDTEESSFFTKIFMEQFVKNREMFKTSCLRCAMKVMDLFDENKVENMKLILNNVLNSKKSRFQSTDKELISQFRDFENKVLLRESLCAIQCEIQKHIEDTLYTDEYLVRFFELLKMSNLKDQATELVELAVKQCNTQEVDIVLAGRYVSAYLAVNDTITPTMEAFVKQLPEHLGTSYVISRQILNQVFSEKILTDRELVELLNKSFANLLVTNVEKRDDFVKSFDFDFSESDYPDIYHYSREKSRDSAEPEYLEKLLVSGDKEALRDVIKGLDEQSSLAFITIVSKTNSIDVTIELGIENVIKFAWRNVKQSVKFLQALRQYEASFYASLMMHLRTCSIETQLTDVEELLREAPISYEVFELELKQFINRIEPFEIAMANALGPAVYLCNYGSEAVPKEAVILAKLIVELRMDNPKWKVLTQISKELVSDYVFTQNVSEEEEIILMKVVGEHAREKHTECIADLIGDNEENPLALVTKGNDLFAFYAGRSLTKTIENASEQMSLSQFESLKINYVQLLKHPLKSVAFVNGIKNFLGSQTLERARNYAFSEILAVERESEITTLGLKWITILVSFLNQETGLKNVFPGVKLAMVLKQIDDWFESSIAYDPEFINIRIQVLIFLGHLFTVEDTLPDIYVDLVNKIIADNLDMADDRVDLKYYTLKVYASMLKRNPNGLELQDERLIELLATAPNDNNASQVAYLVDTILERALQLSKISTKLVQRFKSQLLIVLAKTVSLTKQKLSSYYLLQLYKEEKDDFVIEYQLSKDENKKAQLPSPVLEIAEKFKVDSTADIFRYMLSWLVITDFFKDVTLSIKNDYLNEVLEGKDFQTLLYYIFDHVDFSNKFLSTFPIESVTDYDIRYMFKDSSREEELKVLALHVYYKCLKYCGFQVQLWFKEIRDKQLQMKVERITSKYLSPPLIKEVLEQVEAEKQKLLAKEDNLSIKINRVSNEIKTSYLVDDQKLEMVVKIPAHYPLENVVIDGPARVGVKENRWKAWLLASQKLISLQNGSISDAIELFCKNINLHFSGFEDCAICYSILHQDLSLPSKTCQTCNNKFHAACLYKWFKSSGNSTCPLCRTPFNFKTRN</sequence>
<feature type="domain" description="RING-type" evidence="18">
    <location>
        <begin position="1404"/>
        <end position="1450"/>
    </location>
</feature>
<evidence type="ECO:0000256" key="1">
    <source>
        <dbReference type="ARBA" id="ARBA00000900"/>
    </source>
</evidence>
<gene>
    <name evidence="19" type="ORF">FOB60_003354</name>
</gene>
<dbReference type="Pfam" id="PF13639">
    <property type="entry name" value="zf-RING_2"/>
    <property type="match status" value="1"/>
</dbReference>
<dbReference type="CDD" id="cd16491">
    <property type="entry name" value="RING-CH-C4HC3_LTN1"/>
    <property type="match status" value="1"/>
</dbReference>
<dbReference type="GO" id="GO:0043023">
    <property type="term" value="F:ribosomal large subunit binding"/>
    <property type="evidence" value="ECO:0007669"/>
    <property type="project" value="TreeGrafter"/>
</dbReference>
<evidence type="ECO:0000256" key="6">
    <source>
        <dbReference type="ARBA" id="ARBA00017157"/>
    </source>
</evidence>
<keyword evidence="11 15" id="KW-0863">Zinc-finger</keyword>
<organism evidence="19 20">
    <name type="scientific">Candida parapsilosis</name>
    <name type="common">Yeast</name>
    <dbReference type="NCBI Taxonomy" id="5480"/>
    <lineage>
        <taxon>Eukaryota</taxon>
        <taxon>Fungi</taxon>
        <taxon>Dikarya</taxon>
        <taxon>Ascomycota</taxon>
        <taxon>Saccharomycotina</taxon>
        <taxon>Pichiomycetes</taxon>
        <taxon>Debaryomycetaceae</taxon>
        <taxon>Candida/Lodderomyces clade</taxon>
        <taxon>Candida</taxon>
    </lineage>
</organism>
<dbReference type="FunFam" id="3.30.40.10:FF:000038">
    <property type="entry name" value="E3 ubiquitin-protein ligase listerin"/>
    <property type="match status" value="1"/>
</dbReference>
<comment type="similarity">
    <text evidence="4 16">Belongs to the LTN1 family.</text>
</comment>
<dbReference type="InterPro" id="IPR054478">
    <property type="entry name" value="LTN1_UBC"/>
</dbReference>
<dbReference type="Pfam" id="PF22999">
    <property type="entry name" value="LTN1_E3_ligase_6th"/>
    <property type="match status" value="1"/>
</dbReference>
<dbReference type="GO" id="GO:0061630">
    <property type="term" value="F:ubiquitin protein ligase activity"/>
    <property type="evidence" value="ECO:0007669"/>
    <property type="project" value="UniProtKB-UniRule"/>
</dbReference>
<dbReference type="PANTHER" id="PTHR12389:SF0">
    <property type="entry name" value="E3 UBIQUITIN-PROTEIN LIGASE LISTERIN"/>
    <property type="match status" value="1"/>
</dbReference>
<dbReference type="Pfam" id="PF22958">
    <property type="entry name" value="Ltn1_1st"/>
    <property type="match status" value="1"/>
</dbReference>
<dbReference type="GO" id="GO:0008270">
    <property type="term" value="F:zinc ion binding"/>
    <property type="evidence" value="ECO:0007669"/>
    <property type="project" value="UniProtKB-KW"/>
</dbReference>
<evidence type="ECO:0000256" key="5">
    <source>
        <dbReference type="ARBA" id="ARBA00012483"/>
    </source>
</evidence>
<keyword evidence="10" id="KW-0677">Repeat</keyword>
<comment type="catalytic activity">
    <reaction evidence="1 16">
        <text>S-ubiquitinyl-[E2 ubiquitin-conjugating enzyme]-L-cysteine + [acceptor protein]-L-lysine = [E2 ubiquitin-conjugating enzyme]-L-cysteine + N(6)-ubiquitinyl-[acceptor protein]-L-lysine.</text>
        <dbReference type="EC" id="2.3.2.27"/>
    </reaction>
</comment>
<dbReference type="InterPro" id="IPR013083">
    <property type="entry name" value="Znf_RING/FYVE/PHD"/>
</dbReference>
<keyword evidence="17" id="KW-0175">Coiled coil</keyword>
<keyword evidence="13 16" id="KW-0862">Zinc</keyword>
<dbReference type="InterPro" id="IPR039795">
    <property type="entry name" value="LTN1/Rkr1"/>
</dbReference>
<dbReference type="InterPro" id="IPR001841">
    <property type="entry name" value="Znf_RING"/>
</dbReference>
<evidence type="ECO:0000256" key="2">
    <source>
        <dbReference type="ARBA" id="ARBA00004514"/>
    </source>
</evidence>
<dbReference type="SMART" id="SM01197">
    <property type="entry name" value="FANCL_C"/>
    <property type="match status" value="1"/>
</dbReference>
<evidence type="ECO:0000256" key="10">
    <source>
        <dbReference type="ARBA" id="ARBA00022737"/>
    </source>
</evidence>
<dbReference type="EMBL" id="JABWAB010000004">
    <property type="protein sequence ID" value="KAF6053098.1"/>
    <property type="molecule type" value="Genomic_DNA"/>
</dbReference>
<evidence type="ECO:0000256" key="11">
    <source>
        <dbReference type="ARBA" id="ARBA00022771"/>
    </source>
</evidence>
<proteinExistence type="inferred from homology"/>
<keyword evidence="8 16" id="KW-0808">Transferase</keyword>
<evidence type="ECO:0000256" key="14">
    <source>
        <dbReference type="ARBA" id="ARBA00055150"/>
    </source>
</evidence>
<dbReference type="EC" id="2.3.2.27" evidence="5 16"/>
<evidence type="ECO:0000256" key="3">
    <source>
        <dbReference type="ARBA" id="ARBA00004906"/>
    </source>
</evidence>
<evidence type="ECO:0000256" key="7">
    <source>
        <dbReference type="ARBA" id="ARBA00022490"/>
    </source>
</evidence>
<evidence type="ECO:0000256" key="13">
    <source>
        <dbReference type="ARBA" id="ARBA00022833"/>
    </source>
</evidence>
<comment type="caution">
    <text evidence="19">The sequence shown here is derived from an EMBL/GenBank/DDBJ whole genome shotgun (WGS) entry which is preliminary data.</text>
</comment>
<dbReference type="SMART" id="SM00744">
    <property type="entry name" value="RINGv"/>
    <property type="match status" value="1"/>
</dbReference>
<evidence type="ECO:0000313" key="19">
    <source>
        <dbReference type="EMBL" id="KAF6053098.1"/>
    </source>
</evidence>
<dbReference type="Gene3D" id="1.25.10.10">
    <property type="entry name" value="Leucine-rich Repeat Variant"/>
    <property type="match status" value="1"/>
</dbReference>
<evidence type="ECO:0000256" key="8">
    <source>
        <dbReference type="ARBA" id="ARBA00022679"/>
    </source>
</evidence>
<dbReference type="GO" id="GO:0072344">
    <property type="term" value="P:rescue of stalled ribosome"/>
    <property type="evidence" value="ECO:0007669"/>
    <property type="project" value="UniProtKB-UniRule"/>
</dbReference>
<dbReference type="InterPro" id="IPR011989">
    <property type="entry name" value="ARM-like"/>
</dbReference>